<feature type="non-terminal residue" evidence="1">
    <location>
        <position position="497"/>
    </location>
</feature>
<organism evidence="1 2">
    <name type="scientific">Dentiscutata heterogama</name>
    <dbReference type="NCBI Taxonomy" id="1316150"/>
    <lineage>
        <taxon>Eukaryota</taxon>
        <taxon>Fungi</taxon>
        <taxon>Fungi incertae sedis</taxon>
        <taxon>Mucoromycota</taxon>
        <taxon>Glomeromycotina</taxon>
        <taxon>Glomeromycetes</taxon>
        <taxon>Diversisporales</taxon>
        <taxon>Gigasporaceae</taxon>
        <taxon>Dentiscutata</taxon>
    </lineage>
</organism>
<reference evidence="1" key="1">
    <citation type="submission" date="2021-06" db="EMBL/GenBank/DDBJ databases">
        <authorList>
            <person name="Kallberg Y."/>
            <person name="Tangrot J."/>
            <person name="Rosling A."/>
        </authorList>
    </citation>
    <scope>NUCLEOTIDE SEQUENCE</scope>
    <source>
        <strain evidence="1">IL203A</strain>
    </source>
</reference>
<proteinExistence type="predicted"/>
<dbReference type="EMBL" id="CAJVPU010010131">
    <property type="protein sequence ID" value="CAG8602510.1"/>
    <property type="molecule type" value="Genomic_DNA"/>
</dbReference>
<accession>A0ACA9MMQ2</accession>
<protein>
    <submittedName>
        <fullName evidence="1">14831_t:CDS:1</fullName>
    </submittedName>
</protein>
<sequence length="497" mass="57861">FLPTNKDLHSCLLVNKHWAACTVPILWEAPFRIKSEYIPSPKVIKTYLAFIPDSIFFKYGYKERIGLSTTKPLFFNYPSFLKEFSYDQFLTAAIANKCCKNIIIELFKMLAMNDVKLRQFVIYSCFNHYSINLDNIVSLVPLHFYECTSIFSGLTYFNCSYQWPMQKTQLFNAIAKNCHNIKNLKVSIYHEDEGIALSALISSQKHLKRFSLINSNDFASFPIQALVDQKHSLNSVAFEDMHCNHNLNEAEFFNYAICQLNNSAIRVLAQCTKINKMKFKHIEGLNSSVFLPLTTAFSNLTSLEYSYGTYNIYDNTTPIELLSGIIMTSCNTLKRIILDWHSHEDLDITQLVKIIAQYVMNLEYLKIPLYTLEQLAQIHKTQNQLRKLEINMGGRINPYCALTLFANVPLKSHRHSIQLNFDYHENSKLKFNLLNRIFESIFYKSNRVVDFVLCLHNESNLSIEGKEMLLRNYPRLNFLYRFDENINFTNVTESDSE</sequence>
<evidence type="ECO:0000313" key="1">
    <source>
        <dbReference type="EMBL" id="CAG8602510.1"/>
    </source>
</evidence>
<feature type="non-terminal residue" evidence="1">
    <location>
        <position position="1"/>
    </location>
</feature>
<name>A0ACA9MMQ2_9GLOM</name>
<gene>
    <name evidence="1" type="ORF">DHETER_LOCUS7306</name>
</gene>
<comment type="caution">
    <text evidence="1">The sequence shown here is derived from an EMBL/GenBank/DDBJ whole genome shotgun (WGS) entry which is preliminary data.</text>
</comment>
<keyword evidence="2" id="KW-1185">Reference proteome</keyword>
<dbReference type="Proteomes" id="UP000789702">
    <property type="component" value="Unassembled WGS sequence"/>
</dbReference>
<evidence type="ECO:0000313" key="2">
    <source>
        <dbReference type="Proteomes" id="UP000789702"/>
    </source>
</evidence>